<reference evidence="7 8" key="1">
    <citation type="submission" date="2020-08" db="EMBL/GenBank/DDBJ databases">
        <title>Genomic Encyclopedia of Type Strains, Phase IV (KMG-IV): sequencing the most valuable type-strain genomes for metagenomic binning, comparative biology and taxonomic classification.</title>
        <authorList>
            <person name="Goeker M."/>
        </authorList>
    </citation>
    <scope>NUCLEOTIDE SEQUENCE [LARGE SCALE GENOMIC DNA]</scope>
    <source>
        <strain evidence="7 8">DSM 24163</strain>
    </source>
</reference>
<feature type="domain" description="N-end aminoacyl transferase N-terminal" evidence="5">
    <location>
        <begin position="19"/>
        <end position="89"/>
    </location>
</feature>
<evidence type="ECO:0000256" key="4">
    <source>
        <dbReference type="HAMAP-Rule" id="MF_00689"/>
    </source>
</evidence>
<dbReference type="GO" id="GO:0004057">
    <property type="term" value="F:arginyl-tRNA--protein transferase activity"/>
    <property type="evidence" value="ECO:0007669"/>
    <property type="project" value="InterPro"/>
</dbReference>
<keyword evidence="1 4" id="KW-0963">Cytoplasm</keyword>
<evidence type="ECO:0000256" key="1">
    <source>
        <dbReference type="ARBA" id="ARBA00022490"/>
    </source>
</evidence>
<dbReference type="Pfam" id="PF04377">
    <property type="entry name" value="ATE_C"/>
    <property type="match status" value="1"/>
</dbReference>
<dbReference type="GO" id="GO:0071596">
    <property type="term" value="P:ubiquitin-dependent protein catabolic process via the N-end rule pathway"/>
    <property type="evidence" value="ECO:0007669"/>
    <property type="project" value="InterPro"/>
</dbReference>
<evidence type="ECO:0000256" key="3">
    <source>
        <dbReference type="ARBA" id="ARBA00023315"/>
    </source>
</evidence>
<dbReference type="RefSeq" id="WP_183960764.1">
    <property type="nucleotide sequence ID" value="NZ_JACHHP010000003.1"/>
</dbReference>
<evidence type="ECO:0000259" key="5">
    <source>
        <dbReference type="Pfam" id="PF04376"/>
    </source>
</evidence>
<comment type="subcellular location">
    <subcellularLocation>
        <location evidence="4">Cytoplasm</location>
    </subcellularLocation>
</comment>
<comment type="function">
    <text evidence="4">Functions in the N-end rule pathway of protein degradation where it conjugates Leu from its aminoacyl-tRNA to the N-termini of proteins containing an N-terminal aspartate or glutamate.</text>
</comment>
<name>A0A7W8FZK8_9GAMM</name>
<dbReference type="InterPro" id="IPR030700">
    <property type="entry name" value="N-end_Aminoacyl_Trfase"/>
</dbReference>
<dbReference type="AlphaFoldDB" id="A0A7W8FZK8"/>
<dbReference type="Pfam" id="PF04376">
    <property type="entry name" value="ATE_N"/>
    <property type="match status" value="1"/>
</dbReference>
<feature type="domain" description="N-end rule aminoacyl transferase C-terminal" evidence="6">
    <location>
        <begin position="109"/>
        <end position="230"/>
    </location>
</feature>
<dbReference type="EMBL" id="JACHHP010000003">
    <property type="protein sequence ID" value="MBB5208221.1"/>
    <property type="molecule type" value="Genomic_DNA"/>
</dbReference>
<proteinExistence type="inferred from homology"/>
<evidence type="ECO:0000313" key="7">
    <source>
        <dbReference type="EMBL" id="MBB5208221.1"/>
    </source>
</evidence>
<dbReference type="SUPFAM" id="SSF55729">
    <property type="entry name" value="Acyl-CoA N-acyltransferases (Nat)"/>
    <property type="match status" value="1"/>
</dbReference>
<keyword evidence="8" id="KW-1185">Reference proteome</keyword>
<dbReference type="InterPro" id="IPR017138">
    <property type="entry name" value="Asp_Glu_LeuTrfase"/>
</dbReference>
<dbReference type="HAMAP" id="MF_00689">
    <property type="entry name" value="Bpt"/>
    <property type="match status" value="1"/>
</dbReference>
<evidence type="ECO:0000256" key="2">
    <source>
        <dbReference type="ARBA" id="ARBA00022679"/>
    </source>
</evidence>
<dbReference type="PIRSF" id="PIRSF037208">
    <property type="entry name" value="ATE_pro_prd"/>
    <property type="match status" value="1"/>
</dbReference>
<dbReference type="NCBIfam" id="NF002342">
    <property type="entry name" value="PRK01305.1-3"/>
    <property type="match status" value="1"/>
</dbReference>
<accession>A0A7W8FZK8</accession>
<protein>
    <recommendedName>
        <fullName evidence="4">Aspartate/glutamate leucyltransferase</fullName>
        <ecNumber evidence="4">2.3.2.29</ecNumber>
    </recommendedName>
</protein>
<dbReference type="NCBIfam" id="NF002341">
    <property type="entry name" value="PRK01305.1-1"/>
    <property type="match status" value="1"/>
</dbReference>
<dbReference type="PANTHER" id="PTHR21367:SF1">
    <property type="entry name" value="ARGINYL-TRNA--PROTEIN TRANSFERASE 1"/>
    <property type="match status" value="1"/>
</dbReference>
<evidence type="ECO:0000313" key="8">
    <source>
        <dbReference type="Proteomes" id="UP000521199"/>
    </source>
</evidence>
<dbReference type="InterPro" id="IPR016181">
    <property type="entry name" value="Acyl_CoA_acyltransferase"/>
</dbReference>
<dbReference type="PANTHER" id="PTHR21367">
    <property type="entry name" value="ARGININE-TRNA-PROTEIN TRANSFERASE 1"/>
    <property type="match status" value="1"/>
</dbReference>
<comment type="similarity">
    <text evidence="4">Belongs to the R-transferase family. Bpt subfamily.</text>
</comment>
<dbReference type="GO" id="GO:0005737">
    <property type="term" value="C:cytoplasm"/>
    <property type="evidence" value="ECO:0007669"/>
    <property type="project" value="UniProtKB-SubCell"/>
</dbReference>
<keyword evidence="2 4" id="KW-0808">Transferase</keyword>
<comment type="catalytic activity">
    <reaction evidence="4">
        <text>N-terminal L-aspartyl-[protein] + L-leucyl-tRNA(Leu) = N-terminal L-leucyl-L-aspartyl-[protein] + tRNA(Leu) + H(+)</text>
        <dbReference type="Rhea" id="RHEA:50420"/>
        <dbReference type="Rhea" id="RHEA-COMP:9613"/>
        <dbReference type="Rhea" id="RHEA-COMP:9622"/>
        <dbReference type="Rhea" id="RHEA-COMP:12669"/>
        <dbReference type="Rhea" id="RHEA-COMP:12674"/>
        <dbReference type="ChEBI" id="CHEBI:15378"/>
        <dbReference type="ChEBI" id="CHEBI:64720"/>
        <dbReference type="ChEBI" id="CHEBI:78442"/>
        <dbReference type="ChEBI" id="CHEBI:78494"/>
        <dbReference type="ChEBI" id="CHEBI:133042"/>
        <dbReference type="EC" id="2.3.2.29"/>
    </reaction>
</comment>
<comment type="catalytic activity">
    <reaction evidence="4">
        <text>N-terminal L-glutamyl-[protein] + L-leucyl-tRNA(Leu) = N-terminal L-leucyl-L-glutamyl-[protein] + tRNA(Leu) + H(+)</text>
        <dbReference type="Rhea" id="RHEA:50412"/>
        <dbReference type="Rhea" id="RHEA-COMP:9613"/>
        <dbReference type="Rhea" id="RHEA-COMP:9622"/>
        <dbReference type="Rhea" id="RHEA-COMP:12664"/>
        <dbReference type="Rhea" id="RHEA-COMP:12668"/>
        <dbReference type="ChEBI" id="CHEBI:15378"/>
        <dbReference type="ChEBI" id="CHEBI:64721"/>
        <dbReference type="ChEBI" id="CHEBI:78442"/>
        <dbReference type="ChEBI" id="CHEBI:78494"/>
        <dbReference type="ChEBI" id="CHEBI:133041"/>
        <dbReference type="EC" id="2.3.2.29"/>
    </reaction>
</comment>
<dbReference type="NCBIfam" id="NF002346">
    <property type="entry name" value="PRK01305.2-3"/>
    <property type="match status" value="1"/>
</dbReference>
<gene>
    <name evidence="4" type="primary">bpt</name>
    <name evidence="7" type="ORF">HNQ52_001763</name>
</gene>
<dbReference type="InterPro" id="IPR007472">
    <property type="entry name" value="N-end_Aminoacyl_Trfase_C"/>
</dbReference>
<dbReference type="Proteomes" id="UP000521199">
    <property type="component" value="Unassembled WGS sequence"/>
</dbReference>
<dbReference type="InterPro" id="IPR007471">
    <property type="entry name" value="N-end_Aminoacyl_Trfase_N"/>
</dbReference>
<dbReference type="GO" id="GO:0008914">
    <property type="term" value="F:leucyl-tRNA--protein transferase activity"/>
    <property type="evidence" value="ECO:0007669"/>
    <property type="project" value="UniProtKB-UniRule"/>
</dbReference>
<dbReference type="EC" id="2.3.2.29" evidence="4"/>
<comment type="caution">
    <text evidence="7">The sequence shown here is derived from an EMBL/GenBank/DDBJ whole genome shotgun (WGS) entry which is preliminary data.</text>
</comment>
<keyword evidence="3 4" id="KW-0012">Acyltransferase</keyword>
<sequence>MTSASATNEPIRVFQTLEHACGYYADRTARNLVLDPVSPALPQLYGRALERGFRRSGGHVYRPNCPSCRACISARIAVERFVPDRSQRRCERRNADLELRVQPAIATDENFALYRRYLAARHAGGGMDDPEPDDFDRFLACEWSPTRFLELRRDGELLAVAVTDVLPVGLSAVYTFYAPEHAPRGLGTCAILRQIALAQSNRLPHVYLGYWIAGHPKMDYKARFHALERLRDGVWRTQ</sequence>
<organism evidence="7 8">
    <name type="scientific">Chiayiivirga flava</name>
    <dbReference type="NCBI Taxonomy" id="659595"/>
    <lineage>
        <taxon>Bacteria</taxon>
        <taxon>Pseudomonadati</taxon>
        <taxon>Pseudomonadota</taxon>
        <taxon>Gammaproteobacteria</taxon>
        <taxon>Lysobacterales</taxon>
        <taxon>Lysobacteraceae</taxon>
        <taxon>Chiayiivirga</taxon>
    </lineage>
</organism>
<evidence type="ECO:0000259" key="6">
    <source>
        <dbReference type="Pfam" id="PF04377"/>
    </source>
</evidence>